<keyword evidence="2" id="KW-1185">Reference proteome</keyword>
<dbReference type="RefSeq" id="WP_068914011.1">
    <property type="nucleotide sequence ID" value="NZ_MBEW02000022.1"/>
</dbReference>
<name>A0A371IJS0_9FIRM</name>
<comment type="caution">
    <text evidence="1">The sequence shown here is derived from an EMBL/GenBank/DDBJ whole genome shotgun (WGS) entry which is preliminary data.</text>
</comment>
<proteinExistence type="predicted"/>
<organism evidence="1 2">
    <name type="scientific">Criibacterium bergeronii</name>
    <dbReference type="NCBI Taxonomy" id="1871336"/>
    <lineage>
        <taxon>Bacteria</taxon>
        <taxon>Bacillati</taxon>
        <taxon>Bacillota</taxon>
        <taxon>Clostridia</taxon>
        <taxon>Peptostreptococcales</taxon>
        <taxon>Filifactoraceae</taxon>
        <taxon>Criibacterium</taxon>
    </lineage>
</organism>
<gene>
    <name evidence="1" type="ORF">BBG48_008495</name>
</gene>
<sequence>MKVRAKIIFNDYLENVLRKPGTDTEVFEVSEKRYNEIITRGGKDWVEVINDEVDLDSMSRKELDALALKKGISDAELKKAKNKDDVIELIKGIA</sequence>
<dbReference type="AlphaFoldDB" id="A0A371IJS0"/>
<reference evidence="1 2" key="1">
    <citation type="journal article" date="2016" name="Genome Announc.">
        <title>Draft Genome Sequence of Criibacterium bergeronii gen. nov., sp. nov., Strain CCRI-22567T, Isolated from a Vaginal Sample from a Woman with Bacterial Vaginosis.</title>
        <authorList>
            <person name="Maheux A.F."/>
            <person name="Berube E."/>
            <person name="Boudreau D.K."/>
            <person name="Raymond F."/>
            <person name="Corbeil J."/>
            <person name="Roy P.H."/>
            <person name="Boissinot M."/>
            <person name="Omar R.F."/>
        </authorList>
    </citation>
    <scope>NUCLEOTIDE SEQUENCE [LARGE SCALE GENOMIC DNA]</scope>
    <source>
        <strain evidence="1 2">CCRI-22567</strain>
    </source>
</reference>
<protein>
    <submittedName>
        <fullName evidence="1">Uncharacterized protein</fullName>
    </submittedName>
</protein>
<dbReference type="STRING" id="1871336.BBG48_05260"/>
<dbReference type="EMBL" id="MBEW02000022">
    <property type="protein sequence ID" value="RDY20714.1"/>
    <property type="molecule type" value="Genomic_DNA"/>
</dbReference>
<accession>A0A371IJS0</accession>
<evidence type="ECO:0000313" key="1">
    <source>
        <dbReference type="EMBL" id="RDY20714.1"/>
    </source>
</evidence>
<evidence type="ECO:0000313" key="2">
    <source>
        <dbReference type="Proteomes" id="UP000093352"/>
    </source>
</evidence>
<dbReference type="Proteomes" id="UP000093352">
    <property type="component" value="Unassembled WGS sequence"/>
</dbReference>